<dbReference type="Proteomes" id="UP001165121">
    <property type="component" value="Unassembled WGS sequence"/>
</dbReference>
<proteinExistence type="predicted"/>
<dbReference type="EMBL" id="BSXT01000394">
    <property type="protein sequence ID" value="GMF26368.1"/>
    <property type="molecule type" value="Genomic_DNA"/>
</dbReference>
<name>A0A9W6U6Y2_9STRA</name>
<reference evidence="1" key="1">
    <citation type="submission" date="2023-04" db="EMBL/GenBank/DDBJ databases">
        <title>Phytophthora fragariaefolia NBRC 109709.</title>
        <authorList>
            <person name="Ichikawa N."/>
            <person name="Sato H."/>
            <person name="Tonouchi N."/>
        </authorList>
    </citation>
    <scope>NUCLEOTIDE SEQUENCE</scope>
    <source>
        <strain evidence="1">NBRC 109709</strain>
    </source>
</reference>
<dbReference type="AlphaFoldDB" id="A0A9W6U6Y2"/>
<dbReference type="PANTHER" id="PTHR35796">
    <property type="entry name" value="HYPOTHETICAL CYTOSOLIC PROTEIN"/>
    <property type="match status" value="1"/>
</dbReference>
<dbReference type="PANTHER" id="PTHR35796:SF3">
    <property type="entry name" value="BHLH DOMAIN-CONTAINING PROTEIN"/>
    <property type="match status" value="1"/>
</dbReference>
<keyword evidence="2" id="KW-1185">Reference proteome</keyword>
<accession>A0A9W6U6Y2</accession>
<sequence length="223" mass="25478">MQFAHLREDALDADYEFMAGLAEQQRRRREETERDNVLLRLAVERQTKVANSLRSLMQKRAVQLVRKGAIRVFYSLVHAFHPQSNEWSSLMTLTSLKHSSVDVVQLRGGMADFHGLFQRLKASYQRIDEVFTANGLAGLRTSPVDVHVREGIDGNFFELSAHKTLPFCVRTTSEAAWNHFKSVEKHVGDGRLYEKAEKVVIHSHASVWEGIEFVVVAFARRIS</sequence>
<evidence type="ECO:0000313" key="1">
    <source>
        <dbReference type="EMBL" id="GMF26368.1"/>
    </source>
</evidence>
<evidence type="ECO:0000313" key="2">
    <source>
        <dbReference type="Proteomes" id="UP001165121"/>
    </source>
</evidence>
<organism evidence="1 2">
    <name type="scientific">Phytophthora fragariaefolia</name>
    <dbReference type="NCBI Taxonomy" id="1490495"/>
    <lineage>
        <taxon>Eukaryota</taxon>
        <taxon>Sar</taxon>
        <taxon>Stramenopiles</taxon>
        <taxon>Oomycota</taxon>
        <taxon>Peronosporomycetes</taxon>
        <taxon>Peronosporales</taxon>
        <taxon>Peronosporaceae</taxon>
        <taxon>Phytophthora</taxon>
    </lineage>
</organism>
<protein>
    <submittedName>
        <fullName evidence="1">Unnamed protein product</fullName>
    </submittedName>
</protein>
<gene>
    <name evidence="1" type="ORF">Pfra01_000495000</name>
</gene>
<comment type="caution">
    <text evidence="1">The sequence shown here is derived from an EMBL/GenBank/DDBJ whole genome shotgun (WGS) entry which is preliminary data.</text>
</comment>